<protein>
    <submittedName>
        <fullName evidence="1">Uncharacterized protein</fullName>
    </submittedName>
</protein>
<keyword evidence="2" id="KW-1185">Reference proteome</keyword>
<accession>A0ACB8DLH9</accession>
<evidence type="ECO:0000313" key="1">
    <source>
        <dbReference type="EMBL" id="KAH7973377.1"/>
    </source>
</evidence>
<organism evidence="1 2">
    <name type="scientific">Dermacentor silvarum</name>
    <name type="common">Tick</name>
    <dbReference type="NCBI Taxonomy" id="543639"/>
    <lineage>
        <taxon>Eukaryota</taxon>
        <taxon>Metazoa</taxon>
        <taxon>Ecdysozoa</taxon>
        <taxon>Arthropoda</taxon>
        <taxon>Chelicerata</taxon>
        <taxon>Arachnida</taxon>
        <taxon>Acari</taxon>
        <taxon>Parasitiformes</taxon>
        <taxon>Ixodida</taxon>
        <taxon>Ixodoidea</taxon>
        <taxon>Ixodidae</taxon>
        <taxon>Rhipicephalinae</taxon>
        <taxon>Dermacentor</taxon>
    </lineage>
</organism>
<dbReference type="Proteomes" id="UP000821865">
    <property type="component" value="Chromosome 10"/>
</dbReference>
<comment type="caution">
    <text evidence="1">The sequence shown here is derived from an EMBL/GenBank/DDBJ whole genome shotgun (WGS) entry which is preliminary data.</text>
</comment>
<reference evidence="1" key="1">
    <citation type="submission" date="2020-05" db="EMBL/GenBank/DDBJ databases">
        <title>Large-scale comparative analyses of tick genomes elucidate their genetic diversity and vector capacities.</title>
        <authorList>
            <person name="Jia N."/>
            <person name="Wang J."/>
            <person name="Shi W."/>
            <person name="Du L."/>
            <person name="Sun Y."/>
            <person name="Zhan W."/>
            <person name="Jiang J."/>
            <person name="Wang Q."/>
            <person name="Zhang B."/>
            <person name="Ji P."/>
            <person name="Sakyi L.B."/>
            <person name="Cui X."/>
            <person name="Yuan T."/>
            <person name="Jiang B."/>
            <person name="Yang W."/>
            <person name="Lam T.T.-Y."/>
            <person name="Chang Q."/>
            <person name="Ding S."/>
            <person name="Wang X."/>
            <person name="Zhu J."/>
            <person name="Ruan X."/>
            <person name="Zhao L."/>
            <person name="Wei J."/>
            <person name="Que T."/>
            <person name="Du C."/>
            <person name="Cheng J."/>
            <person name="Dai P."/>
            <person name="Han X."/>
            <person name="Huang E."/>
            <person name="Gao Y."/>
            <person name="Liu J."/>
            <person name="Shao H."/>
            <person name="Ye R."/>
            <person name="Li L."/>
            <person name="Wei W."/>
            <person name="Wang X."/>
            <person name="Wang C."/>
            <person name="Yang T."/>
            <person name="Huo Q."/>
            <person name="Li W."/>
            <person name="Guo W."/>
            <person name="Chen H."/>
            <person name="Zhou L."/>
            <person name="Ni X."/>
            <person name="Tian J."/>
            <person name="Zhou Y."/>
            <person name="Sheng Y."/>
            <person name="Liu T."/>
            <person name="Pan Y."/>
            <person name="Xia L."/>
            <person name="Li J."/>
            <person name="Zhao F."/>
            <person name="Cao W."/>
        </authorList>
    </citation>
    <scope>NUCLEOTIDE SEQUENCE</scope>
    <source>
        <strain evidence="1">Dsil-2018</strain>
    </source>
</reference>
<proteinExistence type="predicted"/>
<name>A0ACB8DLH9_DERSI</name>
<dbReference type="EMBL" id="CM023479">
    <property type="protein sequence ID" value="KAH7973377.1"/>
    <property type="molecule type" value="Genomic_DNA"/>
</dbReference>
<sequence>MCNEGFVCSPNKFLCKTLGQFVCVPKERRCDGHIDCDDAVDEKNCTRPQTCSEKEFTCLDRAQCIPVALRCDGKRDCVDGSDEDWLGCPSETPCPMGQFACKRALEGSVTCFPRALLCDGHKQCHDGSDEIGCGNRICEAGEFRCKTGRCIPQQWTCDGKPDCPDGLDEDALLCKAYGSLCPSSQLPCRSHNGSFICIGEEEKCNGHVDCDDGSDERLNCARLAFNCRGSHFRCDNGRCVPKPWKCDGVDDCFDGSDEKGCASTNDELSENCSVNEFSCSTGSACIPLNLRCDRHPDCPDESDEHGCPSEISNFV</sequence>
<gene>
    <name evidence="1" type="ORF">HPB49_000360</name>
</gene>
<evidence type="ECO:0000313" key="2">
    <source>
        <dbReference type="Proteomes" id="UP000821865"/>
    </source>
</evidence>